<feature type="region of interest" description="Disordered" evidence="1">
    <location>
        <begin position="33"/>
        <end position="96"/>
    </location>
</feature>
<dbReference type="Proteomes" id="UP001491310">
    <property type="component" value="Unassembled WGS sequence"/>
</dbReference>
<feature type="compositionally biased region" description="Polar residues" evidence="1">
    <location>
        <begin position="43"/>
        <end position="52"/>
    </location>
</feature>
<keyword evidence="3" id="KW-1185">Reference proteome</keyword>
<evidence type="ECO:0008006" key="4">
    <source>
        <dbReference type="Google" id="ProtNLM"/>
    </source>
</evidence>
<organism evidence="2 3">
    <name type="scientific">Coccomyxa subellipsoidea</name>
    <dbReference type="NCBI Taxonomy" id="248742"/>
    <lineage>
        <taxon>Eukaryota</taxon>
        <taxon>Viridiplantae</taxon>
        <taxon>Chlorophyta</taxon>
        <taxon>core chlorophytes</taxon>
        <taxon>Trebouxiophyceae</taxon>
        <taxon>Trebouxiophyceae incertae sedis</taxon>
        <taxon>Coccomyxaceae</taxon>
        <taxon>Coccomyxa</taxon>
    </lineage>
</organism>
<evidence type="ECO:0000313" key="3">
    <source>
        <dbReference type="Proteomes" id="UP001491310"/>
    </source>
</evidence>
<dbReference type="EMBL" id="JALJOT010000004">
    <property type="protein sequence ID" value="KAK9915962.1"/>
    <property type="molecule type" value="Genomic_DNA"/>
</dbReference>
<sequence length="96" mass="11020">MADRRRDAGKSPKRSWHKEAFLAMKSWSKRLHRRSSNRLKDASLSSSTSTVTYDEAVDRSQTSEADSLSREYSQYDVLSKQHSKEWHTRLGSSAVS</sequence>
<evidence type="ECO:0000256" key="1">
    <source>
        <dbReference type="SAM" id="MobiDB-lite"/>
    </source>
</evidence>
<name>A0ABR2YWD6_9CHLO</name>
<evidence type="ECO:0000313" key="2">
    <source>
        <dbReference type="EMBL" id="KAK9915962.1"/>
    </source>
</evidence>
<feature type="compositionally biased region" description="Polar residues" evidence="1">
    <location>
        <begin position="59"/>
        <end position="72"/>
    </location>
</feature>
<accession>A0ABR2YWD6</accession>
<proteinExistence type="predicted"/>
<protein>
    <recommendedName>
        <fullName evidence="4">DUF4005 domain-containing protein</fullName>
    </recommendedName>
</protein>
<gene>
    <name evidence="2" type="ORF">WJX75_006603</name>
</gene>
<comment type="caution">
    <text evidence="2">The sequence shown here is derived from an EMBL/GenBank/DDBJ whole genome shotgun (WGS) entry which is preliminary data.</text>
</comment>
<reference evidence="2 3" key="1">
    <citation type="journal article" date="2024" name="Nat. Commun.">
        <title>Phylogenomics reveals the evolutionary origins of lichenization in chlorophyte algae.</title>
        <authorList>
            <person name="Puginier C."/>
            <person name="Libourel C."/>
            <person name="Otte J."/>
            <person name="Skaloud P."/>
            <person name="Haon M."/>
            <person name="Grisel S."/>
            <person name="Petersen M."/>
            <person name="Berrin J.G."/>
            <person name="Delaux P.M."/>
            <person name="Dal Grande F."/>
            <person name="Keller J."/>
        </authorList>
    </citation>
    <scope>NUCLEOTIDE SEQUENCE [LARGE SCALE GENOMIC DNA]</scope>
    <source>
        <strain evidence="2 3">SAG 216-7</strain>
    </source>
</reference>